<dbReference type="EMBL" id="BAAAVA010000012">
    <property type="protein sequence ID" value="GAA2917171.1"/>
    <property type="molecule type" value="Genomic_DNA"/>
</dbReference>
<organism evidence="2 3">
    <name type="scientific">Streptomyces erythrogriseus</name>
    <dbReference type="NCBI Taxonomy" id="284027"/>
    <lineage>
        <taxon>Bacteria</taxon>
        <taxon>Bacillati</taxon>
        <taxon>Actinomycetota</taxon>
        <taxon>Actinomycetes</taxon>
        <taxon>Kitasatosporales</taxon>
        <taxon>Streptomycetaceae</taxon>
        <taxon>Streptomyces</taxon>
        <taxon>Streptomyces griseoincarnatus group</taxon>
    </lineage>
</organism>
<name>A0ABN3WIB5_9ACTN</name>
<feature type="region of interest" description="Disordered" evidence="1">
    <location>
        <begin position="48"/>
        <end position="72"/>
    </location>
</feature>
<comment type="caution">
    <text evidence="2">The sequence shown here is derived from an EMBL/GenBank/DDBJ whole genome shotgun (WGS) entry which is preliminary data.</text>
</comment>
<evidence type="ECO:0000313" key="3">
    <source>
        <dbReference type="Proteomes" id="UP001501423"/>
    </source>
</evidence>
<accession>A0ABN3WIB5</accession>
<evidence type="ECO:0000256" key="1">
    <source>
        <dbReference type="SAM" id="MobiDB-lite"/>
    </source>
</evidence>
<feature type="compositionally biased region" description="Basic and acidic residues" evidence="1">
    <location>
        <begin position="54"/>
        <end position="66"/>
    </location>
</feature>
<evidence type="ECO:0000313" key="2">
    <source>
        <dbReference type="EMBL" id="GAA2917171.1"/>
    </source>
</evidence>
<proteinExistence type="predicted"/>
<sequence>MQGEEHAGGAGEQSGVLGRGVVLCLGGEAVAERGQGVVEVRPCGVGGDAFGGEDESRPPVAERRVGDLPGVPGVGDGLQSCVLGESERGVIVEDEGGELQGACTIMILSFIAAPLRSAAVFYTGWHLPGLRELKYRTDAEPFGTVEPQDQAEKAT</sequence>
<gene>
    <name evidence="2" type="ORF">GCM10010478_16080</name>
</gene>
<dbReference type="Proteomes" id="UP001501423">
    <property type="component" value="Unassembled WGS sequence"/>
</dbReference>
<reference evidence="2 3" key="1">
    <citation type="journal article" date="2019" name="Int. J. Syst. Evol. Microbiol.">
        <title>The Global Catalogue of Microorganisms (GCM) 10K type strain sequencing project: providing services to taxonomists for standard genome sequencing and annotation.</title>
        <authorList>
            <consortium name="The Broad Institute Genomics Platform"/>
            <consortium name="The Broad Institute Genome Sequencing Center for Infectious Disease"/>
            <person name="Wu L."/>
            <person name="Ma J."/>
        </authorList>
    </citation>
    <scope>NUCLEOTIDE SEQUENCE [LARGE SCALE GENOMIC DNA]</scope>
    <source>
        <strain evidence="2 3">JCM 9650</strain>
    </source>
</reference>
<keyword evidence="3" id="KW-1185">Reference proteome</keyword>
<protein>
    <submittedName>
        <fullName evidence="2">Uncharacterized protein</fullName>
    </submittedName>
</protein>